<dbReference type="EMBL" id="JAACJN010000761">
    <property type="protein sequence ID" value="KAF5333874.1"/>
    <property type="molecule type" value="Genomic_DNA"/>
</dbReference>
<evidence type="ECO:0000313" key="4">
    <source>
        <dbReference type="EMBL" id="KAF5333874.1"/>
    </source>
</evidence>
<dbReference type="OrthoDB" id="307488at2759"/>
<name>A0A8H5C2H2_9AGAR</name>
<comment type="subcellular location">
    <subcellularLocation>
        <location evidence="2">Nucleus</location>
    </subcellularLocation>
</comment>
<sequence length="184" mass="20527">MSYHTSLRRPNTSAPSDGSRTITITPTPADENEDPANGPNGSSPSTLRLRATPRKPRQRVVWREDVVDNEGAGKKSSKSTLYPLEIFPHSDIQNSMSPVCCIYHKPKAFDESSDEEDSDADSENACDHRIEHGHAHAHGHREGLQNRDSPTVEHIEHAEEQHNTYEILPSIEEGQTQGDIVVRF</sequence>
<comment type="similarity">
    <text evidence="1 2">Belongs to the YPI1 family.</text>
</comment>
<feature type="region of interest" description="Disordered" evidence="3">
    <location>
        <begin position="1"/>
        <end position="80"/>
    </location>
</feature>
<evidence type="ECO:0000256" key="1">
    <source>
        <dbReference type="ARBA" id="ARBA00005605"/>
    </source>
</evidence>
<dbReference type="Proteomes" id="UP000518752">
    <property type="component" value="Unassembled WGS sequence"/>
</dbReference>
<dbReference type="GO" id="GO:0005634">
    <property type="term" value="C:nucleus"/>
    <property type="evidence" value="ECO:0007669"/>
    <property type="project" value="UniProtKB-SubCell"/>
</dbReference>
<evidence type="ECO:0000313" key="5">
    <source>
        <dbReference type="Proteomes" id="UP000518752"/>
    </source>
</evidence>
<dbReference type="PANTHER" id="PTHR20835">
    <property type="entry name" value="E3 UBIQUITIN-PROTEIN LIGASE PPP1R11-RELATED"/>
    <property type="match status" value="1"/>
</dbReference>
<dbReference type="AlphaFoldDB" id="A0A8H5C2H2"/>
<evidence type="ECO:0000256" key="3">
    <source>
        <dbReference type="SAM" id="MobiDB-lite"/>
    </source>
</evidence>
<keyword evidence="2" id="KW-0539">Nucleus</keyword>
<dbReference type="GO" id="GO:0004865">
    <property type="term" value="F:protein serine/threonine phosphatase inhibitor activity"/>
    <property type="evidence" value="ECO:0007669"/>
    <property type="project" value="UniProtKB-UniRule"/>
</dbReference>
<accession>A0A8H5C2H2</accession>
<evidence type="ECO:0000256" key="2">
    <source>
        <dbReference type="RuleBase" id="RU367162"/>
    </source>
</evidence>
<proteinExistence type="inferred from homology"/>
<gene>
    <name evidence="4" type="ORF">D9757_015531</name>
</gene>
<feature type="compositionally biased region" description="Polar residues" evidence="3">
    <location>
        <begin position="1"/>
        <end position="26"/>
    </location>
</feature>
<reference evidence="4 5" key="1">
    <citation type="journal article" date="2020" name="ISME J.">
        <title>Uncovering the hidden diversity of litter-decomposition mechanisms in mushroom-forming fungi.</title>
        <authorList>
            <person name="Floudas D."/>
            <person name="Bentzer J."/>
            <person name="Ahren D."/>
            <person name="Johansson T."/>
            <person name="Persson P."/>
            <person name="Tunlid A."/>
        </authorList>
    </citation>
    <scope>NUCLEOTIDE SEQUENCE [LARGE SCALE GENOMIC DNA]</scope>
    <source>
        <strain evidence="4 5">CBS 406.79</strain>
    </source>
</reference>
<feature type="compositionally biased region" description="Acidic residues" evidence="3">
    <location>
        <begin position="111"/>
        <end position="124"/>
    </location>
</feature>
<organism evidence="4 5">
    <name type="scientific">Collybiopsis confluens</name>
    <dbReference type="NCBI Taxonomy" id="2823264"/>
    <lineage>
        <taxon>Eukaryota</taxon>
        <taxon>Fungi</taxon>
        <taxon>Dikarya</taxon>
        <taxon>Basidiomycota</taxon>
        <taxon>Agaricomycotina</taxon>
        <taxon>Agaricomycetes</taxon>
        <taxon>Agaricomycetidae</taxon>
        <taxon>Agaricales</taxon>
        <taxon>Marasmiineae</taxon>
        <taxon>Omphalotaceae</taxon>
        <taxon>Collybiopsis</taxon>
    </lineage>
</organism>
<keyword evidence="5" id="KW-1185">Reference proteome</keyword>
<dbReference type="Pfam" id="PF07491">
    <property type="entry name" value="PPI_Ypi1"/>
    <property type="match status" value="1"/>
</dbReference>
<feature type="region of interest" description="Disordered" evidence="3">
    <location>
        <begin position="109"/>
        <end position="128"/>
    </location>
</feature>
<comment type="caution">
    <text evidence="4">The sequence shown here is derived from an EMBL/GenBank/DDBJ whole genome shotgun (WGS) entry which is preliminary data.</text>
</comment>
<protein>
    <recommendedName>
        <fullName evidence="2">Type 1 phosphatases regulator</fullName>
    </recommendedName>
</protein>
<dbReference type="GO" id="GO:0008157">
    <property type="term" value="F:protein phosphatase 1 binding"/>
    <property type="evidence" value="ECO:0007669"/>
    <property type="project" value="TreeGrafter"/>
</dbReference>
<dbReference type="InterPro" id="IPR011107">
    <property type="entry name" value="PPI_Ypi1"/>
</dbReference>
<comment type="function">
    <text evidence="2">Regulator of type 1 phosphatases which maintains protein phosphatase activity under strict control.</text>
</comment>
<dbReference type="PANTHER" id="PTHR20835:SF0">
    <property type="entry name" value="E3 UBIQUITIN-PROTEIN LIGASE PPP1R11"/>
    <property type="match status" value="1"/>
</dbReference>
<feature type="compositionally biased region" description="Basic residues" evidence="3">
    <location>
        <begin position="51"/>
        <end position="60"/>
    </location>
</feature>